<dbReference type="SMART" id="SM00228">
    <property type="entry name" value="PDZ"/>
    <property type="match status" value="1"/>
</dbReference>
<dbReference type="CDD" id="cd23068">
    <property type="entry name" value="PDZ_ZASP52-like"/>
    <property type="match status" value="1"/>
</dbReference>
<evidence type="ECO:0000313" key="5">
    <source>
        <dbReference type="EMBL" id="KAK2576149.1"/>
    </source>
</evidence>
<sequence length="123" mass="13365">MSKKALAPRLSRNSFLFDPVDFVFARIVRSIMTSDIKLSRSGDQPWGFRLSGGADFSFPLTVVRVTMGGLAHKAGLQAGDVVIGLNGEPLQQLTHGEAHNRLVNAGNDLELTVVRDLIHKVAK</sequence>
<dbReference type="GO" id="GO:0051371">
    <property type="term" value="F:muscle alpha-actinin binding"/>
    <property type="evidence" value="ECO:0007669"/>
    <property type="project" value="TreeGrafter"/>
</dbReference>
<dbReference type="PANTHER" id="PTHR24214">
    <property type="entry name" value="PDZ AND LIM DOMAIN PROTEIN ZASP"/>
    <property type="match status" value="1"/>
</dbReference>
<evidence type="ECO:0000256" key="2">
    <source>
        <dbReference type="ARBA" id="ARBA00022490"/>
    </source>
</evidence>
<dbReference type="GO" id="GO:0061061">
    <property type="term" value="P:muscle structure development"/>
    <property type="evidence" value="ECO:0007669"/>
    <property type="project" value="TreeGrafter"/>
</dbReference>
<keyword evidence="2" id="KW-0963">Cytoplasm</keyword>
<comment type="caution">
    <text evidence="5">The sequence shown here is derived from an EMBL/GenBank/DDBJ whole genome shotgun (WGS) entry which is preliminary data.</text>
</comment>
<dbReference type="PANTHER" id="PTHR24214:SF38">
    <property type="entry name" value="PDZ AND LIM DOMAIN PROTEIN ZASP-RELATED"/>
    <property type="match status" value="1"/>
</dbReference>
<keyword evidence="3" id="KW-0440">LIM domain</keyword>
<evidence type="ECO:0000259" key="4">
    <source>
        <dbReference type="PROSITE" id="PS50106"/>
    </source>
</evidence>
<evidence type="ECO:0000256" key="3">
    <source>
        <dbReference type="ARBA" id="ARBA00023038"/>
    </source>
</evidence>
<name>A0AAD9RAG8_9HYME</name>
<dbReference type="InterPro" id="IPR050604">
    <property type="entry name" value="PDZ-LIM_domain"/>
</dbReference>
<dbReference type="GO" id="GO:0030018">
    <property type="term" value="C:Z disc"/>
    <property type="evidence" value="ECO:0007669"/>
    <property type="project" value="TreeGrafter"/>
</dbReference>
<dbReference type="PROSITE" id="PS50106">
    <property type="entry name" value="PDZ"/>
    <property type="match status" value="1"/>
</dbReference>
<reference evidence="5" key="1">
    <citation type="submission" date="2021-08" db="EMBL/GenBank/DDBJ databases">
        <authorList>
            <person name="Misof B."/>
            <person name="Oliver O."/>
            <person name="Podsiadlowski L."/>
            <person name="Donath A."/>
            <person name="Peters R."/>
            <person name="Mayer C."/>
            <person name="Rust J."/>
            <person name="Gunkel S."/>
            <person name="Lesny P."/>
            <person name="Martin S."/>
            <person name="Oeyen J.P."/>
            <person name="Petersen M."/>
            <person name="Panagiotis P."/>
            <person name="Wilbrandt J."/>
            <person name="Tanja T."/>
        </authorList>
    </citation>
    <scope>NUCLEOTIDE SEQUENCE</scope>
    <source>
        <strain evidence="5">GBR_01_08_01A</strain>
        <tissue evidence="5">Thorax + abdomen</tissue>
    </source>
</reference>
<dbReference type="FunFam" id="2.30.42.10:FF:000055">
    <property type="entry name" value="PDZ and LIM domain protein 3"/>
    <property type="match status" value="1"/>
</dbReference>
<feature type="domain" description="PDZ" evidence="4">
    <location>
        <begin position="35"/>
        <end position="117"/>
    </location>
</feature>
<dbReference type="InterPro" id="IPR036034">
    <property type="entry name" value="PDZ_sf"/>
</dbReference>
<accession>A0AAD9RAG8</accession>
<dbReference type="AlphaFoldDB" id="A0AAD9RAG8"/>
<dbReference type="GO" id="GO:0003779">
    <property type="term" value="F:actin binding"/>
    <property type="evidence" value="ECO:0007669"/>
    <property type="project" value="TreeGrafter"/>
</dbReference>
<dbReference type="EMBL" id="JAIFRP010004408">
    <property type="protein sequence ID" value="KAK2576149.1"/>
    <property type="molecule type" value="Genomic_DNA"/>
</dbReference>
<dbReference type="GO" id="GO:0005912">
    <property type="term" value="C:adherens junction"/>
    <property type="evidence" value="ECO:0007669"/>
    <property type="project" value="TreeGrafter"/>
</dbReference>
<dbReference type="GO" id="GO:0031941">
    <property type="term" value="C:filamentous actin"/>
    <property type="evidence" value="ECO:0007669"/>
    <property type="project" value="TreeGrafter"/>
</dbReference>
<organism evidence="5 6">
    <name type="scientific">Odynerus spinipes</name>
    <dbReference type="NCBI Taxonomy" id="1348599"/>
    <lineage>
        <taxon>Eukaryota</taxon>
        <taxon>Metazoa</taxon>
        <taxon>Ecdysozoa</taxon>
        <taxon>Arthropoda</taxon>
        <taxon>Hexapoda</taxon>
        <taxon>Insecta</taxon>
        <taxon>Pterygota</taxon>
        <taxon>Neoptera</taxon>
        <taxon>Endopterygota</taxon>
        <taxon>Hymenoptera</taxon>
        <taxon>Apocrita</taxon>
        <taxon>Aculeata</taxon>
        <taxon>Vespoidea</taxon>
        <taxon>Vespidae</taxon>
        <taxon>Eumeninae</taxon>
        <taxon>Odynerus</taxon>
    </lineage>
</organism>
<comment type="subcellular location">
    <subcellularLocation>
        <location evidence="1">Cytoplasm</location>
    </subcellularLocation>
</comment>
<dbReference type="Pfam" id="PF00595">
    <property type="entry name" value="PDZ"/>
    <property type="match status" value="1"/>
</dbReference>
<keyword evidence="3" id="KW-0479">Metal-binding</keyword>
<dbReference type="Gene3D" id="2.30.42.10">
    <property type="match status" value="1"/>
</dbReference>
<dbReference type="Proteomes" id="UP001258017">
    <property type="component" value="Unassembled WGS sequence"/>
</dbReference>
<gene>
    <name evidence="5" type="ORF">KPH14_007477</name>
</gene>
<evidence type="ECO:0000256" key="1">
    <source>
        <dbReference type="ARBA" id="ARBA00004496"/>
    </source>
</evidence>
<reference evidence="5" key="2">
    <citation type="journal article" date="2023" name="Commun. Biol.">
        <title>Intrasexual cuticular hydrocarbon dimorphism in a wasp sheds light on hydrocarbon biosynthesis genes in Hymenoptera.</title>
        <authorList>
            <person name="Moris V.C."/>
            <person name="Podsiadlowski L."/>
            <person name="Martin S."/>
            <person name="Oeyen J.P."/>
            <person name="Donath A."/>
            <person name="Petersen M."/>
            <person name="Wilbrandt J."/>
            <person name="Misof B."/>
            <person name="Liedtke D."/>
            <person name="Thamm M."/>
            <person name="Scheiner R."/>
            <person name="Schmitt T."/>
            <person name="Niehuis O."/>
        </authorList>
    </citation>
    <scope>NUCLEOTIDE SEQUENCE</scope>
    <source>
        <strain evidence="5">GBR_01_08_01A</strain>
    </source>
</reference>
<dbReference type="GO" id="GO:0030036">
    <property type="term" value="P:actin cytoskeleton organization"/>
    <property type="evidence" value="ECO:0007669"/>
    <property type="project" value="TreeGrafter"/>
</dbReference>
<dbReference type="GO" id="GO:0001725">
    <property type="term" value="C:stress fiber"/>
    <property type="evidence" value="ECO:0007669"/>
    <property type="project" value="TreeGrafter"/>
</dbReference>
<proteinExistence type="predicted"/>
<protein>
    <recommendedName>
        <fullName evidence="4">PDZ domain-containing protein</fullName>
    </recommendedName>
</protein>
<dbReference type="InterPro" id="IPR001478">
    <property type="entry name" value="PDZ"/>
</dbReference>
<keyword evidence="3" id="KW-0862">Zinc</keyword>
<evidence type="ECO:0000313" key="6">
    <source>
        <dbReference type="Proteomes" id="UP001258017"/>
    </source>
</evidence>
<dbReference type="SUPFAM" id="SSF50156">
    <property type="entry name" value="PDZ domain-like"/>
    <property type="match status" value="1"/>
</dbReference>
<keyword evidence="6" id="KW-1185">Reference proteome</keyword>